<sequence>MGSQPVGGVEAGGDPVPGQPAEPPRTDVRYQLTDGPFGQLQVCLGPDRSDGHGHDHRVRPTASRGDRTQCGVLGGELVQRFTAGRPVCGVDRERGGVLRLEHDHRRPGGHHHVRLDPHPRQLGNLVTRPQLNPRVVQRLRIDQHADGGEHRPEHPPIGQVANRAEHRVGQRVLRTV</sequence>
<evidence type="ECO:0000256" key="1">
    <source>
        <dbReference type="SAM" id="MobiDB-lite"/>
    </source>
</evidence>
<dbReference type="EMBL" id="MAXA01000276">
    <property type="protein sequence ID" value="OHV19727.1"/>
    <property type="molecule type" value="Genomic_DNA"/>
</dbReference>
<reference evidence="3" key="1">
    <citation type="submission" date="2016-07" db="EMBL/GenBank/DDBJ databases">
        <title>Frankia sp. NRRL B-16219 Genome sequencing.</title>
        <authorList>
            <person name="Ghodhbane-Gtari F."/>
            <person name="Swanson E."/>
            <person name="Gueddou A."/>
            <person name="Louati M."/>
            <person name="Nouioui I."/>
            <person name="Hezbri K."/>
            <person name="Abebe-Akele F."/>
            <person name="Simpson S."/>
            <person name="Morris K."/>
            <person name="Thomas K."/>
            <person name="Gtari M."/>
            <person name="Tisa L.S."/>
        </authorList>
    </citation>
    <scope>NUCLEOTIDE SEQUENCE [LARGE SCALE GENOMIC DNA]</scope>
    <source>
        <strain evidence="3">NRRL B-16219</strain>
    </source>
</reference>
<evidence type="ECO:0000313" key="3">
    <source>
        <dbReference type="Proteomes" id="UP000179769"/>
    </source>
</evidence>
<accession>A0A1S1PEQ2</accession>
<dbReference type="AlphaFoldDB" id="A0A1S1PEQ2"/>
<proteinExistence type="predicted"/>
<dbReference type="Proteomes" id="UP000179769">
    <property type="component" value="Unassembled WGS sequence"/>
</dbReference>
<evidence type="ECO:0000313" key="2">
    <source>
        <dbReference type="EMBL" id="OHV19727.1"/>
    </source>
</evidence>
<protein>
    <submittedName>
        <fullName evidence="2">Uncharacterized protein</fullName>
    </submittedName>
</protein>
<name>A0A1S1PEQ2_9ACTN</name>
<gene>
    <name evidence="2" type="ORF">BBK14_28990</name>
</gene>
<feature type="region of interest" description="Disordered" evidence="1">
    <location>
        <begin position="46"/>
        <end position="66"/>
    </location>
</feature>
<feature type="region of interest" description="Disordered" evidence="1">
    <location>
        <begin position="1"/>
        <end position="28"/>
    </location>
</feature>
<organism evidence="2 3">
    <name type="scientific">Parafrankia soli</name>
    <dbReference type="NCBI Taxonomy" id="2599596"/>
    <lineage>
        <taxon>Bacteria</taxon>
        <taxon>Bacillati</taxon>
        <taxon>Actinomycetota</taxon>
        <taxon>Actinomycetes</taxon>
        <taxon>Frankiales</taxon>
        <taxon>Frankiaceae</taxon>
        <taxon>Parafrankia</taxon>
    </lineage>
</organism>
<comment type="caution">
    <text evidence="2">The sequence shown here is derived from an EMBL/GenBank/DDBJ whole genome shotgun (WGS) entry which is preliminary data.</text>
</comment>
<keyword evidence="3" id="KW-1185">Reference proteome</keyword>